<evidence type="ECO:0000313" key="2">
    <source>
        <dbReference type="WBParaSite" id="JU765_v2.g2615.t1"/>
    </source>
</evidence>
<dbReference type="Proteomes" id="UP000887576">
    <property type="component" value="Unplaced"/>
</dbReference>
<accession>A0AC34R1H1</accession>
<organism evidence="1 2">
    <name type="scientific">Panagrolaimus sp. JU765</name>
    <dbReference type="NCBI Taxonomy" id="591449"/>
    <lineage>
        <taxon>Eukaryota</taxon>
        <taxon>Metazoa</taxon>
        <taxon>Ecdysozoa</taxon>
        <taxon>Nematoda</taxon>
        <taxon>Chromadorea</taxon>
        <taxon>Rhabditida</taxon>
        <taxon>Tylenchina</taxon>
        <taxon>Panagrolaimomorpha</taxon>
        <taxon>Panagrolaimoidea</taxon>
        <taxon>Panagrolaimidae</taxon>
        <taxon>Panagrolaimus</taxon>
    </lineage>
</organism>
<sequence length="138" mass="15739">MTSILKLMNFQTDFHVEKLKNQNYQFYGKTGPIDRFYWIICRDFVMPLSTTSIGPASVSSAVPEDPIQLKIESLSELTNKPIAVVYYGDHFDPDKDYHVVTLDDPKVARRKCLIISAVVLVIFLLLLSALIYTITRIP</sequence>
<protein>
    <submittedName>
        <fullName evidence="2">Uncharacterized protein</fullName>
    </submittedName>
</protein>
<reference evidence="2" key="1">
    <citation type="submission" date="2022-11" db="UniProtKB">
        <authorList>
            <consortium name="WormBaseParasite"/>
        </authorList>
    </citation>
    <scope>IDENTIFICATION</scope>
</reference>
<name>A0AC34R1H1_9BILA</name>
<proteinExistence type="predicted"/>
<dbReference type="WBParaSite" id="JU765_v2.g2615.t1">
    <property type="protein sequence ID" value="JU765_v2.g2615.t1"/>
    <property type="gene ID" value="JU765_v2.g2615"/>
</dbReference>
<evidence type="ECO:0000313" key="1">
    <source>
        <dbReference type="Proteomes" id="UP000887576"/>
    </source>
</evidence>